<organism evidence="1 2">
    <name type="scientific">Cichlidogyrus casuarinus</name>
    <dbReference type="NCBI Taxonomy" id="1844966"/>
    <lineage>
        <taxon>Eukaryota</taxon>
        <taxon>Metazoa</taxon>
        <taxon>Spiralia</taxon>
        <taxon>Lophotrochozoa</taxon>
        <taxon>Platyhelminthes</taxon>
        <taxon>Monogenea</taxon>
        <taxon>Monopisthocotylea</taxon>
        <taxon>Dactylogyridea</taxon>
        <taxon>Ancyrocephalidae</taxon>
        <taxon>Cichlidogyrus</taxon>
    </lineage>
</organism>
<dbReference type="InterPro" id="IPR036869">
    <property type="entry name" value="J_dom_sf"/>
</dbReference>
<name>A0ABD2QBY1_9PLAT</name>
<dbReference type="EMBL" id="JBJKFK010000436">
    <property type="protein sequence ID" value="KAL3317070.1"/>
    <property type="molecule type" value="Genomic_DNA"/>
</dbReference>
<gene>
    <name evidence="1" type="primary">DNAJC13_2</name>
    <name evidence="1" type="ORF">Ciccas_004279</name>
</gene>
<sequence length="197" mass="22388">MKYHPDKNPEGREKFDAVSTAYNLICNRSKISTGPNRLHLQLIIRAQSIIYKRYRLLLAPHKYAGYPMLLKTIKLETEDDNLFARAEANCASGEGTNAVLLADATELVYETVATSALNAEEMRREGGILDLQEAFSRCASMLSPKTTKPEDMIARVCYNVTAFYSVATFFPKCRERIHELPQVVRNVLRLLYHDVSR</sequence>
<reference evidence="1 2" key="1">
    <citation type="submission" date="2024-11" db="EMBL/GenBank/DDBJ databases">
        <title>Adaptive evolution of stress response genes in parasites aligns with host niche diversity.</title>
        <authorList>
            <person name="Hahn C."/>
            <person name="Resl P."/>
        </authorList>
    </citation>
    <scope>NUCLEOTIDE SEQUENCE [LARGE SCALE GENOMIC DNA]</scope>
    <source>
        <strain evidence="1">EGGRZ-B1_66</strain>
        <tissue evidence="1">Body</tissue>
    </source>
</reference>
<dbReference type="Gene3D" id="1.10.287.110">
    <property type="entry name" value="DnaJ domain"/>
    <property type="match status" value="1"/>
</dbReference>
<dbReference type="PANTHER" id="PTHR36983">
    <property type="entry name" value="DNAJ HOMOLOG SUBFAMILY C MEMBER 13"/>
    <property type="match status" value="1"/>
</dbReference>
<dbReference type="PANTHER" id="PTHR36983:SF2">
    <property type="entry name" value="DNAJ HOMOLOG SUBFAMILY C MEMBER 13"/>
    <property type="match status" value="1"/>
</dbReference>
<keyword evidence="2" id="KW-1185">Reference proteome</keyword>
<dbReference type="Proteomes" id="UP001626550">
    <property type="component" value="Unassembled WGS sequence"/>
</dbReference>
<proteinExistence type="predicted"/>
<dbReference type="SUPFAM" id="SSF46565">
    <property type="entry name" value="Chaperone J-domain"/>
    <property type="match status" value="1"/>
</dbReference>
<accession>A0ABD2QBY1</accession>
<dbReference type="InterPro" id="IPR044978">
    <property type="entry name" value="GRV2/DNAJC13"/>
</dbReference>
<comment type="caution">
    <text evidence="1">The sequence shown here is derived from an EMBL/GenBank/DDBJ whole genome shotgun (WGS) entry which is preliminary data.</text>
</comment>
<evidence type="ECO:0000313" key="2">
    <source>
        <dbReference type="Proteomes" id="UP001626550"/>
    </source>
</evidence>
<dbReference type="AlphaFoldDB" id="A0ABD2QBY1"/>
<protein>
    <submittedName>
        <fullName evidence="1">DnaJ subfamily C member 13</fullName>
    </submittedName>
</protein>
<evidence type="ECO:0000313" key="1">
    <source>
        <dbReference type="EMBL" id="KAL3317070.1"/>
    </source>
</evidence>